<comment type="caution">
    <text evidence="1">The sequence shown here is derived from an EMBL/GenBank/DDBJ whole genome shotgun (WGS) entry which is preliminary data.</text>
</comment>
<gene>
    <name evidence="1" type="ORF">CEXT_55291</name>
</gene>
<evidence type="ECO:0000313" key="2">
    <source>
        <dbReference type="Proteomes" id="UP001054945"/>
    </source>
</evidence>
<dbReference type="InterPro" id="IPR038054">
    <property type="entry name" value="LD_TPept-like_central_sf"/>
</dbReference>
<dbReference type="SUPFAM" id="SSF143985">
    <property type="entry name" value="L,D-transpeptidase pre-catalytic domain-like"/>
    <property type="match status" value="1"/>
</dbReference>
<sequence>MIINILDFIIYTFSQEQNNLPKSKITQIIVIDCKNLNIDEMLVYPTVEQYALQYPILTPTVKFHSHNSQSPHLDSTPAITIELRKPTIDQLLCYPTVEQYNLTDNILTPTICSITYESIIRNQICPSLSSEITSTILIHFGKPF</sequence>
<name>A0AAV4XR89_CAEEX</name>
<reference evidence="1 2" key="1">
    <citation type="submission" date="2021-06" db="EMBL/GenBank/DDBJ databases">
        <title>Caerostris extrusa draft genome.</title>
        <authorList>
            <person name="Kono N."/>
            <person name="Arakawa K."/>
        </authorList>
    </citation>
    <scope>NUCLEOTIDE SEQUENCE [LARGE SCALE GENOMIC DNA]</scope>
</reference>
<dbReference type="AlphaFoldDB" id="A0AAV4XR89"/>
<protein>
    <submittedName>
        <fullName evidence="1">Uncharacterized protein</fullName>
    </submittedName>
</protein>
<dbReference type="EMBL" id="BPLR01018098">
    <property type="protein sequence ID" value="GIY96893.1"/>
    <property type="molecule type" value="Genomic_DNA"/>
</dbReference>
<dbReference type="Proteomes" id="UP001054945">
    <property type="component" value="Unassembled WGS sequence"/>
</dbReference>
<accession>A0AAV4XR89</accession>
<evidence type="ECO:0000313" key="1">
    <source>
        <dbReference type="EMBL" id="GIY96893.1"/>
    </source>
</evidence>
<keyword evidence="2" id="KW-1185">Reference proteome</keyword>
<organism evidence="1 2">
    <name type="scientific">Caerostris extrusa</name>
    <name type="common">Bark spider</name>
    <name type="synonym">Caerostris bankana</name>
    <dbReference type="NCBI Taxonomy" id="172846"/>
    <lineage>
        <taxon>Eukaryota</taxon>
        <taxon>Metazoa</taxon>
        <taxon>Ecdysozoa</taxon>
        <taxon>Arthropoda</taxon>
        <taxon>Chelicerata</taxon>
        <taxon>Arachnida</taxon>
        <taxon>Araneae</taxon>
        <taxon>Araneomorphae</taxon>
        <taxon>Entelegynae</taxon>
        <taxon>Araneoidea</taxon>
        <taxon>Araneidae</taxon>
        <taxon>Caerostris</taxon>
    </lineage>
</organism>
<proteinExistence type="predicted"/>